<protein>
    <submittedName>
        <fullName evidence="1">Uncharacterized protein</fullName>
    </submittedName>
</protein>
<name>A0A1I0CBU0_9FIRM</name>
<dbReference type="EMBL" id="FOIF01000067">
    <property type="protein sequence ID" value="SET17003.1"/>
    <property type="molecule type" value="Genomic_DNA"/>
</dbReference>
<evidence type="ECO:0000313" key="1">
    <source>
        <dbReference type="EMBL" id="SET17003.1"/>
    </source>
</evidence>
<organism evidence="1 2">
    <name type="scientific">Anaerobranca gottschalkii DSM 13577</name>
    <dbReference type="NCBI Taxonomy" id="1120990"/>
    <lineage>
        <taxon>Bacteria</taxon>
        <taxon>Bacillati</taxon>
        <taxon>Bacillota</taxon>
        <taxon>Clostridia</taxon>
        <taxon>Eubacteriales</taxon>
        <taxon>Proteinivoracaceae</taxon>
        <taxon>Anaerobranca</taxon>
    </lineage>
</organism>
<accession>A0A1I0CBU0</accession>
<sequence>MIQANGVNLYENPELVNCSDVFSFEPQGITISVAGSINIVAD</sequence>
<dbReference type="Proteomes" id="UP000243819">
    <property type="component" value="Unassembled WGS sequence"/>
</dbReference>
<evidence type="ECO:0000313" key="2">
    <source>
        <dbReference type="Proteomes" id="UP000243819"/>
    </source>
</evidence>
<keyword evidence="2" id="KW-1185">Reference proteome</keyword>
<gene>
    <name evidence="1" type="ORF">SAMN03080614_10671</name>
</gene>
<dbReference type="AlphaFoldDB" id="A0A1I0CBU0"/>
<dbReference type="STRING" id="1120990.SAMN03080614_10671"/>
<proteinExistence type="predicted"/>
<reference evidence="2" key="1">
    <citation type="submission" date="2016-10" db="EMBL/GenBank/DDBJ databases">
        <authorList>
            <person name="Varghese N."/>
            <person name="Submissions S."/>
        </authorList>
    </citation>
    <scope>NUCLEOTIDE SEQUENCE [LARGE SCALE GENOMIC DNA]</scope>
    <source>
        <strain evidence="2">DSM 13577</strain>
    </source>
</reference>